<keyword evidence="5" id="KW-0325">Glycoprotein</keyword>
<feature type="signal peptide" evidence="6">
    <location>
        <begin position="1"/>
        <end position="22"/>
    </location>
</feature>
<keyword evidence="8" id="KW-1185">Reference proteome</keyword>
<organism evidence="7 8">
    <name type="scientific">Trapa natans</name>
    <name type="common">Water chestnut</name>
    <dbReference type="NCBI Taxonomy" id="22666"/>
    <lineage>
        <taxon>Eukaryota</taxon>
        <taxon>Viridiplantae</taxon>
        <taxon>Streptophyta</taxon>
        <taxon>Embryophyta</taxon>
        <taxon>Tracheophyta</taxon>
        <taxon>Spermatophyta</taxon>
        <taxon>Magnoliopsida</taxon>
        <taxon>eudicotyledons</taxon>
        <taxon>Gunneridae</taxon>
        <taxon>Pentapetalae</taxon>
        <taxon>rosids</taxon>
        <taxon>malvids</taxon>
        <taxon>Myrtales</taxon>
        <taxon>Lythraceae</taxon>
        <taxon>Trapa</taxon>
    </lineage>
</organism>
<dbReference type="GO" id="GO:0016757">
    <property type="term" value="F:glycosyltransferase activity"/>
    <property type="evidence" value="ECO:0007669"/>
    <property type="project" value="UniProtKB-KW"/>
</dbReference>
<reference evidence="7 8" key="1">
    <citation type="journal article" date="2023" name="Hortic Res">
        <title>Pangenome of water caltrop reveals structural variations and asymmetric subgenome divergence after allopolyploidization.</title>
        <authorList>
            <person name="Zhang X."/>
            <person name="Chen Y."/>
            <person name="Wang L."/>
            <person name="Yuan Y."/>
            <person name="Fang M."/>
            <person name="Shi L."/>
            <person name="Lu R."/>
            <person name="Comes H.P."/>
            <person name="Ma Y."/>
            <person name="Chen Y."/>
            <person name="Huang G."/>
            <person name="Zhou Y."/>
            <person name="Zheng Z."/>
            <person name="Qiu Y."/>
        </authorList>
    </citation>
    <scope>NUCLEOTIDE SEQUENCE [LARGE SCALE GENOMIC DNA]</scope>
    <source>
        <strain evidence="7">F231</strain>
    </source>
</reference>
<keyword evidence="3" id="KW-0808">Transferase</keyword>
<dbReference type="Proteomes" id="UP001346149">
    <property type="component" value="Unassembled WGS sequence"/>
</dbReference>
<dbReference type="AlphaFoldDB" id="A0AAN7LXU8"/>
<keyword evidence="6" id="KW-0732">Signal</keyword>
<keyword evidence="4" id="KW-0472">Membrane</keyword>
<accession>A0AAN7LXU8</accession>
<dbReference type="PANTHER" id="PTHR31042:SF140">
    <property type="entry name" value="CORE-2_I-BRANCHING BETA-1,6-N-ACETYLGLUCOSAMINYLTRANSFERASE FAMILY PROTEIN"/>
    <property type="match status" value="1"/>
</dbReference>
<gene>
    <name evidence="7" type="ORF">SAY86_019456</name>
</gene>
<keyword evidence="2" id="KW-0328">Glycosyltransferase</keyword>
<dbReference type="PANTHER" id="PTHR31042">
    <property type="entry name" value="CORE-2/I-BRANCHING BETA-1,6-N-ACETYLGLUCOSAMINYLTRANSFERASE FAMILY PROTEIN-RELATED"/>
    <property type="match status" value="1"/>
</dbReference>
<comment type="subcellular location">
    <subcellularLocation>
        <location evidence="1">Membrane</location>
        <topology evidence="1">Single-pass type II membrane protein</topology>
    </subcellularLocation>
</comment>
<protein>
    <submittedName>
        <fullName evidence="7">Uncharacterized protein</fullName>
    </submittedName>
</protein>
<dbReference type="GO" id="GO:0016020">
    <property type="term" value="C:membrane"/>
    <property type="evidence" value="ECO:0007669"/>
    <property type="project" value="UniProtKB-SubCell"/>
</dbReference>
<dbReference type="EMBL" id="JAXQNO010000011">
    <property type="protein sequence ID" value="KAK4788137.1"/>
    <property type="molecule type" value="Genomic_DNA"/>
</dbReference>
<comment type="caution">
    <text evidence="7">The sequence shown here is derived from an EMBL/GenBank/DDBJ whole genome shotgun (WGS) entry which is preliminary data.</text>
</comment>
<evidence type="ECO:0000256" key="3">
    <source>
        <dbReference type="ARBA" id="ARBA00022679"/>
    </source>
</evidence>
<proteinExistence type="predicted"/>
<evidence type="ECO:0000256" key="2">
    <source>
        <dbReference type="ARBA" id="ARBA00022676"/>
    </source>
</evidence>
<dbReference type="InterPro" id="IPR003406">
    <property type="entry name" value="Glyco_trans_14"/>
</dbReference>
<sequence length="362" mass="41611">MYRASPFLISFTLLLSLPLLYLLAPRVFPPLFPLPDTISPDDELDDLSLLRRASISSTASRLSSSSPHPSFKIAFLFLTHTDLHFSPLWHRFFRNHRHRSLFNIYVHADPSANISTPSPGSVFHGRFIHSKRTYRASPTLIAATRRLLATALLDDPANAYFTVLSQYCIPLHSFNYVYRSLFTSLTFDHSAAAYSTQYGVRLQYRSYIEVLNKSSSLWKRYTARGRYSMIPEVPFEKFRVGSQFFSLTRGHALAVVRDRSLWKKFKLPCYSEESCYPEEHYFPTLLSMKDPRGLTHYTLTAVNWTGTVKGHPHTYTPSEISPQLIERLRASNHSESHLFARKFSPDCLEPLMKIASKAIFQD</sequence>
<evidence type="ECO:0000313" key="7">
    <source>
        <dbReference type="EMBL" id="KAK4788137.1"/>
    </source>
</evidence>
<dbReference type="Pfam" id="PF02485">
    <property type="entry name" value="Branch"/>
    <property type="match status" value="1"/>
</dbReference>
<evidence type="ECO:0000256" key="1">
    <source>
        <dbReference type="ARBA" id="ARBA00004606"/>
    </source>
</evidence>
<name>A0AAN7LXU8_TRANT</name>
<evidence type="ECO:0000256" key="4">
    <source>
        <dbReference type="ARBA" id="ARBA00023136"/>
    </source>
</evidence>
<evidence type="ECO:0000256" key="5">
    <source>
        <dbReference type="ARBA" id="ARBA00023180"/>
    </source>
</evidence>
<dbReference type="InterPro" id="IPR044174">
    <property type="entry name" value="BC10-like"/>
</dbReference>
<evidence type="ECO:0000256" key="6">
    <source>
        <dbReference type="SAM" id="SignalP"/>
    </source>
</evidence>
<feature type="chain" id="PRO_5042926017" evidence="6">
    <location>
        <begin position="23"/>
        <end position="362"/>
    </location>
</feature>
<evidence type="ECO:0000313" key="8">
    <source>
        <dbReference type="Proteomes" id="UP001346149"/>
    </source>
</evidence>